<organism evidence="1 2">
    <name type="scientific">Hydrogenophaga crocea</name>
    <dbReference type="NCBI Taxonomy" id="2716225"/>
    <lineage>
        <taxon>Bacteria</taxon>
        <taxon>Pseudomonadati</taxon>
        <taxon>Pseudomonadota</taxon>
        <taxon>Betaproteobacteria</taxon>
        <taxon>Burkholderiales</taxon>
        <taxon>Comamonadaceae</taxon>
        <taxon>Hydrogenophaga</taxon>
    </lineage>
</organism>
<evidence type="ECO:0000313" key="2">
    <source>
        <dbReference type="Proteomes" id="UP000503162"/>
    </source>
</evidence>
<accession>A0A6G8IIG9</accession>
<dbReference type="AlphaFoldDB" id="A0A6G8IIG9"/>
<reference evidence="1 2" key="1">
    <citation type="submission" date="2020-03" db="EMBL/GenBank/DDBJ databases">
        <title>Hydrogenophaga sp. nov. isolated from cyanobacterial mat.</title>
        <authorList>
            <person name="Thorat V."/>
            <person name="Kirdat K."/>
            <person name="Tiwarekar B."/>
            <person name="Costa E.D."/>
            <person name="Yadav A."/>
        </authorList>
    </citation>
    <scope>NUCLEOTIDE SEQUENCE [LARGE SCALE GENOMIC DNA]</scope>
    <source>
        <strain evidence="1 2">BA0156</strain>
    </source>
</reference>
<protein>
    <submittedName>
        <fullName evidence="1">Uncharacterized protein</fullName>
    </submittedName>
</protein>
<dbReference type="KEGG" id="hcz:G9Q37_12100"/>
<sequence>MNETNPSIWAVRPVAKEHTTELTAWRAFVITGPGSEHRTLHLTGYVQQLGEGRVSSPVSDFDPVARTARSSSGRTYLLVGPTGHHPDAEYVWSHWLRLNGTGEADVKEVSSDLQRQTQEAAQ</sequence>
<evidence type="ECO:0000313" key="1">
    <source>
        <dbReference type="EMBL" id="QIM52835.1"/>
    </source>
</evidence>
<dbReference type="EMBL" id="CP049989">
    <property type="protein sequence ID" value="QIM52835.1"/>
    <property type="molecule type" value="Genomic_DNA"/>
</dbReference>
<keyword evidence="2" id="KW-1185">Reference proteome</keyword>
<name>A0A6G8IIG9_9BURK</name>
<proteinExistence type="predicted"/>
<dbReference type="RefSeq" id="WP_166227437.1">
    <property type="nucleotide sequence ID" value="NZ_CP049989.1"/>
</dbReference>
<gene>
    <name evidence="1" type="ORF">G9Q37_12100</name>
</gene>
<dbReference type="Proteomes" id="UP000503162">
    <property type="component" value="Chromosome"/>
</dbReference>